<feature type="transmembrane region" description="Helical" evidence="2">
    <location>
        <begin position="87"/>
        <end position="105"/>
    </location>
</feature>
<keyword evidence="2" id="KW-0812">Transmembrane</keyword>
<name>A0ABY7ZQ12_9ACTN</name>
<feature type="transmembrane region" description="Helical" evidence="2">
    <location>
        <begin position="151"/>
        <end position="169"/>
    </location>
</feature>
<feature type="region of interest" description="Disordered" evidence="1">
    <location>
        <begin position="1"/>
        <end position="50"/>
    </location>
</feature>
<proteinExistence type="predicted"/>
<feature type="compositionally biased region" description="Basic and acidic residues" evidence="1">
    <location>
        <begin position="11"/>
        <end position="20"/>
    </location>
</feature>
<dbReference type="RefSeq" id="WP_275031524.1">
    <property type="nucleotide sequence ID" value="NZ_CP118615.1"/>
</dbReference>
<protein>
    <submittedName>
        <fullName evidence="3">Uncharacterized protein</fullName>
    </submittedName>
</protein>
<keyword evidence="4" id="KW-1185">Reference proteome</keyword>
<evidence type="ECO:0000313" key="4">
    <source>
        <dbReference type="Proteomes" id="UP001219605"/>
    </source>
</evidence>
<feature type="transmembrane region" description="Helical" evidence="2">
    <location>
        <begin position="117"/>
        <end position="139"/>
    </location>
</feature>
<dbReference type="Proteomes" id="UP001219605">
    <property type="component" value="Chromosome"/>
</dbReference>
<sequence length="185" mass="20433">MSDQTQPWAERTVEVPKDADPAVPSPRDGFQRGVASVGRSRPPRTESFPAVEHDEHLHGHEPTGWFSSGPSRPLSWYLAQWRNGAEWSGAGVLFAFVCWGIWAISARGDLTSPVVTYLLTMLVAVGLFALSRLLGRLVWERQLGRVRRSARGAHAVTAIFLIGVGIAYLQQTEWVVSAWNWITGG</sequence>
<keyword evidence="2" id="KW-0472">Membrane</keyword>
<evidence type="ECO:0000313" key="3">
    <source>
        <dbReference type="EMBL" id="WDZ84871.1"/>
    </source>
</evidence>
<evidence type="ECO:0000256" key="2">
    <source>
        <dbReference type="SAM" id="Phobius"/>
    </source>
</evidence>
<accession>A0ABY7ZQ12</accession>
<reference evidence="3 4" key="1">
    <citation type="submission" date="2023-02" db="EMBL/GenBank/DDBJ databases">
        <authorList>
            <person name="Mo P."/>
        </authorList>
    </citation>
    <scope>NUCLEOTIDE SEQUENCE [LARGE SCALE GENOMIC DNA]</scope>
    <source>
        <strain evidence="3 4">HUAS 3</strain>
    </source>
</reference>
<organism evidence="3 4">
    <name type="scientific">Micromonospora cathayae</name>
    <dbReference type="NCBI Taxonomy" id="3028804"/>
    <lineage>
        <taxon>Bacteria</taxon>
        <taxon>Bacillati</taxon>
        <taxon>Actinomycetota</taxon>
        <taxon>Actinomycetes</taxon>
        <taxon>Micromonosporales</taxon>
        <taxon>Micromonosporaceae</taxon>
        <taxon>Micromonospora</taxon>
    </lineage>
</organism>
<keyword evidence="2" id="KW-1133">Transmembrane helix</keyword>
<gene>
    <name evidence="3" type="ORF">PVK37_31430</name>
</gene>
<evidence type="ECO:0000256" key="1">
    <source>
        <dbReference type="SAM" id="MobiDB-lite"/>
    </source>
</evidence>
<dbReference type="EMBL" id="CP118615">
    <property type="protein sequence ID" value="WDZ84871.1"/>
    <property type="molecule type" value="Genomic_DNA"/>
</dbReference>